<comment type="caution">
    <text evidence="2">The sequence shown here is derived from an EMBL/GenBank/DDBJ whole genome shotgun (WGS) entry which is preliminary data.</text>
</comment>
<name>A0A4V2SHI9_RUBGE</name>
<evidence type="ECO:0000256" key="1">
    <source>
        <dbReference type="SAM" id="Phobius"/>
    </source>
</evidence>
<evidence type="ECO:0000313" key="2">
    <source>
        <dbReference type="EMBL" id="TCP05278.1"/>
    </source>
</evidence>
<dbReference type="EMBL" id="SLXD01000001">
    <property type="protein sequence ID" value="TCP05278.1"/>
    <property type="molecule type" value="Genomic_DNA"/>
</dbReference>
<dbReference type="AlphaFoldDB" id="A0A4V2SHI9"/>
<evidence type="ECO:0000313" key="3">
    <source>
        <dbReference type="Proteomes" id="UP000295106"/>
    </source>
</evidence>
<dbReference type="GeneID" id="99686878"/>
<gene>
    <name evidence="2" type="ORF">EV684_101150</name>
</gene>
<keyword evidence="1" id="KW-0472">Membrane</keyword>
<proteinExistence type="predicted"/>
<feature type="transmembrane region" description="Helical" evidence="1">
    <location>
        <begin position="12"/>
        <end position="30"/>
    </location>
</feature>
<reference evidence="2 3" key="1">
    <citation type="submission" date="2019-03" db="EMBL/GenBank/DDBJ databases">
        <title>Genomic Encyclopedia of Type Strains, Phase IV (KMG-IV): sequencing the most valuable type-strain genomes for metagenomic binning, comparative biology and taxonomic classification.</title>
        <authorList>
            <person name="Goeker M."/>
        </authorList>
    </citation>
    <scope>NUCLEOTIDE SEQUENCE [LARGE SCALE GENOMIC DNA]</scope>
    <source>
        <strain evidence="2 3">DSM 1709</strain>
    </source>
</reference>
<sequence length="44" mass="4668">MSRNGSRPHWDGWLTIATIAVALASAWVWADAEAAPSTPPAVVH</sequence>
<dbReference type="Proteomes" id="UP000295106">
    <property type="component" value="Unassembled WGS sequence"/>
</dbReference>
<accession>A0A4V2SHI9</accession>
<keyword evidence="1" id="KW-1133">Transmembrane helix</keyword>
<dbReference type="RefSeq" id="WP_259375497.1">
    <property type="nucleotide sequence ID" value="NZ_CP181386.1"/>
</dbReference>
<protein>
    <submittedName>
        <fullName evidence="2">Uncharacterized protein</fullName>
    </submittedName>
</protein>
<keyword evidence="1" id="KW-0812">Transmembrane</keyword>
<organism evidence="2 3">
    <name type="scientific">Rubrivivax gelatinosus</name>
    <name type="common">Rhodocyclus gelatinosus</name>
    <name type="synonym">Rhodopseudomonas gelatinosa</name>
    <dbReference type="NCBI Taxonomy" id="28068"/>
    <lineage>
        <taxon>Bacteria</taxon>
        <taxon>Pseudomonadati</taxon>
        <taxon>Pseudomonadota</taxon>
        <taxon>Betaproteobacteria</taxon>
        <taxon>Burkholderiales</taxon>
        <taxon>Sphaerotilaceae</taxon>
        <taxon>Rubrivivax</taxon>
    </lineage>
</organism>